<dbReference type="AlphaFoldDB" id="A0A1J1HZL7"/>
<proteinExistence type="predicted"/>
<organism evidence="1 2">
    <name type="scientific">Clunio marinus</name>
    <dbReference type="NCBI Taxonomy" id="568069"/>
    <lineage>
        <taxon>Eukaryota</taxon>
        <taxon>Metazoa</taxon>
        <taxon>Ecdysozoa</taxon>
        <taxon>Arthropoda</taxon>
        <taxon>Hexapoda</taxon>
        <taxon>Insecta</taxon>
        <taxon>Pterygota</taxon>
        <taxon>Neoptera</taxon>
        <taxon>Endopterygota</taxon>
        <taxon>Diptera</taxon>
        <taxon>Nematocera</taxon>
        <taxon>Chironomoidea</taxon>
        <taxon>Chironomidae</taxon>
        <taxon>Clunio</taxon>
    </lineage>
</organism>
<name>A0A1J1HZL7_9DIPT</name>
<dbReference type="Proteomes" id="UP000183832">
    <property type="component" value="Unassembled WGS sequence"/>
</dbReference>
<dbReference type="EMBL" id="CVRI01000021">
    <property type="protein sequence ID" value="CRK91577.1"/>
    <property type="molecule type" value="Genomic_DNA"/>
</dbReference>
<evidence type="ECO:0000313" key="2">
    <source>
        <dbReference type="Proteomes" id="UP000183832"/>
    </source>
</evidence>
<accession>A0A1J1HZL7</accession>
<gene>
    <name evidence="1" type="ORF">CLUMA_CG005231</name>
</gene>
<protein>
    <submittedName>
        <fullName evidence="1">CLUMA_CG005231, isoform A</fullName>
    </submittedName>
</protein>
<evidence type="ECO:0000313" key="1">
    <source>
        <dbReference type="EMBL" id="CRK91577.1"/>
    </source>
</evidence>
<keyword evidence="2" id="KW-1185">Reference proteome</keyword>
<reference evidence="1 2" key="1">
    <citation type="submission" date="2015-04" db="EMBL/GenBank/DDBJ databases">
        <authorList>
            <person name="Syromyatnikov M.Y."/>
            <person name="Popov V.N."/>
        </authorList>
    </citation>
    <scope>NUCLEOTIDE SEQUENCE [LARGE SCALE GENOMIC DNA]</scope>
</reference>
<sequence>MSTEKLSHFISDLSESTSQQKLCVTMKLTPDEKKFFYESHETADRVLKMWLRVAQIKSELNYLLCS</sequence>